<reference evidence="1" key="1">
    <citation type="submission" date="2014-09" db="EMBL/GenBank/DDBJ databases">
        <authorList>
            <person name="Magalhaes I.L.F."/>
            <person name="Oliveira U."/>
            <person name="Santos F.R."/>
            <person name="Vidigal T.H.D.A."/>
            <person name="Brescovit A.D."/>
            <person name="Santos A.J."/>
        </authorList>
    </citation>
    <scope>NUCLEOTIDE SEQUENCE</scope>
    <source>
        <tissue evidence="1">Shoot tissue taken approximately 20 cm above the soil surface</tissue>
    </source>
</reference>
<evidence type="ECO:0000313" key="1">
    <source>
        <dbReference type="EMBL" id="JAD55394.1"/>
    </source>
</evidence>
<proteinExistence type="predicted"/>
<dbReference type="AlphaFoldDB" id="A0A0A9AUG9"/>
<organism evidence="1">
    <name type="scientific">Arundo donax</name>
    <name type="common">Giant reed</name>
    <name type="synonym">Donax arundinaceus</name>
    <dbReference type="NCBI Taxonomy" id="35708"/>
    <lineage>
        <taxon>Eukaryota</taxon>
        <taxon>Viridiplantae</taxon>
        <taxon>Streptophyta</taxon>
        <taxon>Embryophyta</taxon>
        <taxon>Tracheophyta</taxon>
        <taxon>Spermatophyta</taxon>
        <taxon>Magnoliopsida</taxon>
        <taxon>Liliopsida</taxon>
        <taxon>Poales</taxon>
        <taxon>Poaceae</taxon>
        <taxon>PACMAD clade</taxon>
        <taxon>Arundinoideae</taxon>
        <taxon>Arundineae</taxon>
        <taxon>Arundo</taxon>
    </lineage>
</organism>
<sequence length="23" mass="2704">MFLFLLKKKKILLPLHHGTVVVE</sequence>
<protein>
    <submittedName>
        <fullName evidence="1">Uncharacterized protein</fullName>
    </submittedName>
</protein>
<reference evidence="1" key="2">
    <citation type="journal article" date="2015" name="Data Brief">
        <title>Shoot transcriptome of the giant reed, Arundo donax.</title>
        <authorList>
            <person name="Barrero R.A."/>
            <person name="Guerrero F.D."/>
            <person name="Moolhuijzen P."/>
            <person name="Goolsby J.A."/>
            <person name="Tidwell J."/>
            <person name="Bellgard S.E."/>
            <person name="Bellgard M.I."/>
        </authorList>
    </citation>
    <scope>NUCLEOTIDE SEQUENCE</scope>
    <source>
        <tissue evidence="1">Shoot tissue taken approximately 20 cm above the soil surface</tissue>
    </source>
</reference>
<accession>A0A0A9AUG9</accession>
<dbReference type="EMBL" id="GBRH01242501">
    <property type="protein sequence ID" value="JAD55394.1"/>
    <property type="molecule type" value="Transcribed_RNA"/>
</dbReference>
<name>A0A0A9AUG9_ARUDO</name>